<name>A0A1F4W1P9_UNCKA</name>
<dbReference type="Gene3D" id="3.40.50.1470">
    <property type="entry name" value="Peptidyl-tRNA hydrolase"/>
    <property type="match status" value="1"/>
</dbReference>
<keyword evidence="2" id="KW-0378">Hydrolase</keyword>
<proteinExistence type="predicted"/>
<dbReference type="PANTHER" id="PTHR17224">
    <property type="entry name" value="PEPTIDYL-TRNA HYDROLASE"/>
    <property type="match status" value="1"/>
</dbReference>
<evidence type="ECO:0000256" key="2">
    <source>
        <dbReference type="ARBA" id="ARBA00022801"/>
    </source>
</evidence>
<evidence type="ECO:0000256" key="3">
    <source>
        <dbReference type="ARBA" id="ARBA00022884"/>
    </source>
</evidence>
<dbReference type="GO" id="GO:0004045">
    <property type="term" value="F:peptidyl-tRNA hydrolase activity"/>
    <property type="evidence" value="ECO:0007669"/>
    <property type="project" value="InterPro"/>
</dbReference>
<dbReference type="PANTHER" id="PTHR17224:SF1">
    <property type="entry name" value="PEPTIDYL-TRNA HYDROLASE"/>
    <property type="match status" value="1"/>
</dbReference>
<dbReference type="SUPFAM" id="SSF53178">
    <property type="entry name" value="Peptidyl-tRNA hydrolase-like"/>
    <property type="match status" value="1"/>
</dbReference>
<dbReference type="NCBIfam" id="TIGR00447">
    <property type="entry name" value="pth"/>
    <property type="match status" value="1"/>
</dbReference>
<dbReference type="InterPro" id="IPR036416">
    <property type="entry name" value="Pept_tRNA_hydro_sf"/>
</dbReference>
<protein>
    <recommendedName>
        <fullName evidence="6">Aminoacyl-tRNA hydrolase</fullName>
    </recommendedName>
</protein>
<sequence length="163" mass="18160">MKLIVGLGNPTPEHAKNRHNVGYILVTPLADTWKSVGKLKADIAKESDVIFCRPSEFMNSSGSAVSKVLNFYKLSPNDLIVVHDDLDLPFCEVRKQYAAGSAGHKGVQNIIDVLGTKEFYRVRVGIGRPLAQQLPPEEYVLQDFTTEELGKIASINIREYLQF</sequence>
<comment type="caution">
    <text evidence="4">The sequence shown here is derived from an EMBL/GenBank/DDBJ whole genome shotgun (WGS) entry which is preliminary data.</text>
</comment>
<dbReference type="EMBL" id="MEVT01000006">
    <property type="protein sequence ID" value="OGC63347.1"/>
    <property type="molecule type" value="Genomic_DNA"/>
</dbReference>
<dbReference type="Pfam" id="PF01195">
    <property type="entry name" value="Pept_tRNA_hydro"/>
    <property type="match status" value="1"/>
</dbReference>
<evidence type="ECO:0000313" key="5">
    <source>
        <dbReference type="Proteomes" id="UP000176614"/>
    </source>
</evidence>
<keyword evidence="3" id="KW-0694">RNA-binding</keyword>
<dbReference type="InterPro" id="IPR001328">
    <property type="entry name" value="Pept_tRNA_hydro"/>
</dbReference>
<dbReference type="AlphaFoldDB" id="A0A1F4W1P9"/>
<evidence type="ECO:0000313" key="4">
    <source>
        <dbReference type="EMBL" id="OGC63347.1"/>
    </source>
</evidence>
<dbReference type="Proteomes" id="UP000176614">
    <property type="component" value="Unassembled WGS sequence"/>
</dbReference>
<dbReference type="GO" id="GO:0000049">
    <property type="term" value="F:tRNA binding"/>
    <property type="evidence" value="ECO:0007669"/>
    <property type="project" value="UniProtKB-KW"/>
</dbReference>
<evidence type="ECO:0008006" key="6">
    <source>
        <dbReference type="Google" id="ProtNLM"/>
    </source>
</evidence>
<accession>A0A1F4W1P9</accession>
<keyword evidence="1" id="KW-0820">tRNA-binding</keyword>
<gene>
    <name evidence="4" type="ORF">A2264_01275</name>
</gene>
<evidence type="ECO:0000256" key="1">
    <source>
        <dbReference type="ARBA" id="ARBA00022555"/>
    </source>
</evidence>
<dbReference type="CDD" id="cd00462">
    <property type="entry name" value="PTH"/>
    <property type="match status" value="1"/>
</dbReference>
<organism evidence="4 5">
    <name type="scientific">candidate division WWE3 bacterium RIFOXYA2_FULL_46_9</name>
    <dbReference type="NCBI Taxonomy" id="1802636"/>
    <lineage>
        <taxon>Bacteria</taxon>
        <taxon>Katanobacteria</taxon>
    </lineage>
</organism>
<reference evidence="4 5" key="1">
    <citation type="journal article" date="2016" name="Nat. Commun.">
        <title>Thousands of microbial genomes shed light on interconnected biogeochemical processes in an aquifer system.</title>
        <authorList>
            <person name="Anantharaman K."/>
            <person name="Brown C.T."/>
            <person name="Hug L.A."/>
            <person name="Sharon I."/>
            <person name="Castelle C.J."/>
            <person name="Probst A.J."/>
            <person name="Thomas B.C."/>
            <person name="Singh A."/>
            <person name="Wilkins M.J."/>
            <person name="Karaoz U."/>
            <person name="Brodie E.L."/>
            <person name="Williams K.H."/>
            <person name="Hubbard S.S."/>
            <person name="Banfield J.F."/>
        </authorList>
    </citation>
    <scope>NUCLEOTIDE SEQUENCE [LARGE SCALE GENOMIC DNA]</scope>
</reference>